<protein>
    <submittedName>
        <fullName evidence="3">TAZ-type domain-containing protein</fullName>
    </submittedName>
</protein>
<dbReference type="AlphaFoldDB" id="A0A0N5BM50"/>
<organism evidence="2 3">
    <name type="scientific">Strongyloides papillosus</name>
    <name type="common">Intestinal threadworm</name>
    <dbReference type="NCBI Taxonomy" id="174720"/>
    <lineage>
        <taxon>Eukaryota</taxon>
        <taxon>Metazoa</taxon>
        <taxon>Ecdysozoa</taxon>
        <taxon>Nematoda</taxon>
        <taxon>Chromadorea</taxon>
        <taxon>Rhabditida</taxon>
        <taxon>Tylenchina</taxon>
        <taxon>Panagrolaimomorpha</taxon>
        <taxon>Strongyloidoidea</taxon>
        <taxon>Strongyloididae</taxon>
        <taxon>Strongyloides</taxon>
    </lineage>
</organism>
<evidence type="ECO:0000313" key="3">
    <source>
        <dbReference type="WBParaSite" id="SPAL_0000699300.1"/>
    </source>
</evidence>
<dbReference type="Proteomes" id="UP000046392">
    <property type="component" value="Unplaced"/>
</dbReference>
<feature type="compositionally biased region" description="Polar residues" evidence="1">
    <location>
        <begin position="262"/>
        <end position="275"/>
    </location>
</feature>
<evidence type="ECO:0000256" key="1">
    <source>
        <dbReference type="SAM" id="MobiDB-lite"/>
    </source>
</evidence>
<sequence>MAISIHHHTTSTTNGKRQNPLLCAMPNLKARKCYFLTDDLIQVHRSHQDLSIQQCKAVVAFKHRIISKMPPCHSQSFPITEKEITEFRNIFCDLMARFTDECLYLTYIDNCICQRENSDCSAFHTLPELFVVYLITNHIENTADCGCSIGPSNAHCWNFCNFTDAQKAFVFYWLRIKDVKIPPELLKQEKDVSYGKKLIQAVKKKIGFMFQRQYLLDELLTENVNIYHKENIWTKQDVQDHIKRIMALEKREQNCTEEKGSQESLDSSKNNSQDSWNKEIEV</sequence>
<feature type="region of interest" description="Disordered" evidence="1">
    <location>
        <begin position="253"/>
        <end position="282"/>
    </location>
</feature>
<accession>A0A0N5BM50</accession>
<keyword evidence="2" id="KW-1185">Reference proteome</keyword>
<proteinExistence type="predicted"/>
<reference evidence="3" key="1">
    <citation type="submission" date="2017-02" db="UniProtKB">
        <authorList>
            <consortium name="WormBaseParasite"/>
        </authorList>
    </citation>
    <scope>IDENTIFICATION</scope>
</reference>
<dbReference type="WBParaSite" id="SPAL_0000699300.1">
    <property type="protein sequence ID" value="SPAL_0000699300.1"/>
    <property type="gene ID" value="SPAL_0000699300"/>
</dbReference>
<name>A0A0N5BM50_STREA</name>
<evidence type="ECO:0000313" key="2">
    <source>
        <dbReference type="Proteomes" id="UP000046392"/>
    </source>
</evidence>